<dbReference type="RefSeq" id="WP_227902657.1">
    <property type="nucleotide sequence ID" value="NZ_CP094984.1"/>
</dbReference>
<evidence type="ECO:0000313" key="2">
    <source>
        <dbReference type="EMBL" id="MCC3272431.1"/>
    </source>
</evidence>
<protein>
    <recommendedName>
        <fullName evidence="6">Metalloprotease</fullName>
    </recommendedName>
</protein>
<keyword evidence="4" id="KW-1185">Reference proteome</keyword>
<dbReference type="InterPro" id="IPR049457">
    <property type="entry name" value="Emfourin"/>
</dbReference>
<evidence type="ECO:0008006" key="6">
    <source>
        <dbReference type="Google" id="ProtNLM"/>
    </source>
</evidence>
<dbReference type="Pfam" id="PF20242">
    <property type="entry name" value="Emfourin"/>
    <property type="match status" value="1"/>
</dbReference>
<name>A0A9X1M7H1_9MICC</name>
<feature type="region of interest" description="Disordered" evidence="1">
    <location>
        <begin position="78"/>
        <end position="113"/>
    </location>
</feature>
<accession>A0A9X1M7H1</accession>
<gene>
    <name evidence="2" type="ORF">LJ755_06755</name>
    <name evidence="3" type="ORF">MUK71_14160</name>
</gene>
<evidence type="ECO:0000256" key="1">
    <source>
        <dbReference type="SAM" id="MobiDB-lite"/>
    </source>
</evidence>
<dbReference type="Proteomes" id="UP000829758">
    <property type="component" value="Chromosome"/>
</dbReference>
<dbReference type="Proteomes" id="UP001155145">
    <property type="component" value="Unassembled WGS sequence"/>
</dbReference>
<evidence type="ECO:0000313" key="5">
    <source>
        <dbReference type="Proteomes" id="UP001155145"/>
    </source>
</evidence>
<evidence type="ECO:0000313" key="4">
    <source>
        <dbReference type="Proteomes" id="UP000829758"/>
    </source>
</evidence>
<dbReference type="EMBL" id="CP094984">
    <property type="protein sequence ID" value="UON91711.1"/>
    <property type="molecule type" value="Genomic_DNA"/>
</dbReference>
<proteinExistence type="predicted"/>
<dbReference type="AlphaFoldDB" id="A0A9X1M7H1"/>
<evidence type="ECO:0000313" key="3">
    <source>
        <dbReference type="EMBL" id="UON91711.1"/>
    </source>
</evidence>
<organism evidence="2 5">
    <name type="scientific">Arthrobacter zhangbolii</name>
    <dbReference type="NCBI Taxonomy" id="2886936"/>
    <lineage>
        <taxon>Bacteria</taxon>
        <taxon>Bacillati</taxon>
        <taxon>Actinomycetota</taxon>
        <taxon>Actinomycetes</taxon>
        <taxon>Micrococcales</taxon>
        <taxon>Micrococcaceae</taxon>
        <taxon>Arthrobacter</taxon>
    </lineage>
</organism>
<sequence>MRLVVVRSGGFAGMQREWSTQVSPEEARDQWLPLLSDPPETADDEPDRFTYEISVGPAAVTIPERQVKGRWRELVERARSGAPVDAAAAEEPSDVSPEENTHRAGPDTGGNKG</sequence>
<dbReference type="EMBL" id="JAJFZT010000004">
    <property type="protein sequence ID" value="MCC3272431.1"/>
    <property type="molecule type" value="Genomic_DNA"/>
</dbReference>
<reference evidence="2" key="1">
    <citation type="submission" date="2021-10" db="EMBL/GenBank/DDBJ databases">
        <title>Novel species in genus Arthrobacter.</title>
        <authorList>
            <person name="Liu Y."/>
        </authorList>
    </citation>
    <scope>NUCLEOTIDE SEQUENCE</scope>
    <source>
        <strain evidence="2">Zg-Y462</strain>
        <strain evidence="4">zg-Y462</strain>
    </source>
</reference>